<evidence type="ECO:0000313" key="4">
    <source>
        <dbReference type="Proteomes" id="UP000663838"/>
    </source>
</evidence>
<dbReference type="SMART" id="SM01411">
    <property type="entry name" value="Ephrin_rec_like"/>
    <property type="match status" value="2"/>
</dbReference>
<feature type="region of interest" description="Disordered" evidence="1">
    <location>
        <begin position="1"/>
        <end position="73"/>
    </location>
</feature>
<dbReference type="EMBL" id="CAJNYV010001127">
    <property type="protein sequence ID" value="CAF3406133.1"/>
    <property type="molecule type" value="Genomic_DNA"/>
</dbReference>
<reference evidence="3" key="1">
    <citation type="submission" date="2021-02" db="EMBL/GenBank/DDBJ databases">
        <authorList>
            <person name="Nowell W R."/>
        </authorList>
    </citation>
    <scope>NUCLEOTIDE SEQUENCE</scope>
</reference>
<protein>
    <recommendedName>
        <fullName evidence="5">Tyrosine-protein kinase ephrin type A/B receptor-like domain-containing protein</fullName>
    </recommendedName>
</protein>
<gene>
    <name evidence="2" type="ORF">KIK155_LOCUS8598</name>
    <name evidence="3" type="ORF">TOA249_LOCUS6828</name>
</gene>
<accession>A0A820YB97</accession>
<proteinExistence type="predicted"/>
<dbReference type="AlphaFoldDB" id="A0A820YB97"/>
<sequence>MDAAKAGVEKGKETTQGKKAHDATEKSSKHADAPLESDKAKIKEGEHASNSEHRKDKHTSKADENPKPCSPGTFNDLNSQTSCAPCADGNYSAYPGAVACDLCPIGSYGDEKMKHQNYVQLDLSVWKDKQWAHHVQLVIRQQCDRCPSGSFADVVGLAYCITCPAGFVCTNTRSAPVACPSNVARGQTVCSSK</sequence>
<evidence type="ECO:0000313" key="2">
    <source>
        <dbReference type="EMBL" id="CAF3406133.1"/>
    </source>
</evidence>
<organism evidence="3 4">
    <name type="scientific">Rotaria socialis</name>
    <dbReference type="NCBI Taxonomy" id="392032"/>
    <lineage>
        <taxon>Eukaryota</taxon>
        <taxon>Metazoa</taxon>
        <taxon>Spiralia</taxon>
        <taxon>Gnathifera</taxon>
        <taxon>Rotifera</taxon>
        <taxon>Eurotatoria</taxon>
        <taxon>Bdelloidea</taxon>
        <taxon>Philodinida</taxon>
        <taxon>Philodinidae</taxon>
        <taxon>Rotaria</taxon>
    </lineage>
</organism>
<dbReference type="InterPro" id="IPR009030">
    <property type="entry name" value="Growth_fac_rcpt_cys_sf"/>
</dbReference>
<evidence type="ECO:0000313" key="3">
    <source>
        <dbReference type="EMBL" id="CAF4545626.1"/>
    </source>
</evidence>
<evidence type="ECO:0000256" key="1">
    <source>
        <dbReference type="SAM" id="MobiDB-lite"/>
    </source>
</evidence>
<evidence type="ECO:0008006" key="5">
    <source>
        <dbReference type="Google" id="ProtNLM"/>
    </source>
</evidence>
<dbReference type="PANTHER" id="PTHR46967:SF1">
    <property type="entry name" value="KERATIN-ASSOCIATED PROTEIN 16-1-LIKE"/>
    <property type="match status" value="1"/>
</dbReference>
<dbReference type="Gene3D" id="2.10.50.10">
    <property type="entry name" value="Tumor Necrosis Factor Receptor, subunit A, domain 2"/>
    <property type="match status" value="2"/>
</dbReference>
<dbReference type="Proteomes" id="UP000663838">
    <property type="component" value="Unassembled WGS sequence"/>
</dbReference>
<dbReference type="EMBL" id="CAJOBS010000297">
    <property type="protein sequence ID" value="CAF4545626.1"/>
    <property type="molecule type" value="Genomic_DNA"/>
</dbReference>
<comment type="caution">
    <text evidence="3">The sequence shown here is derived from an EMBL/GenBank/DDBJ whole genome shotgun (WGS) entry which is preliminary data.</text>
</comment>
<dbReference type="SUPFAM" id="SSF57184">
    <property type="entry name" value="Growth factor receptor domain"/>
    <property type="match status" value="1"/>
</dbReference>
<name>A0A820YB97_9BILA</name>
<dbReference type="Proteomes" id="UP000663865">
    <property type="component" value="Unassembled WGS sequence"/>
</dbReference>
<dbReference type="PANTHER" id="PTHR46967">
    <property type="entry name" value="INSULIN-LIKE GROWTH FACTOR BINDING PROTEIN,N-TERMINAL"/>
    <property type="match status" value="1"/>
</dbReference>
<feature type="compositionally biased region" description="Basic and acidic residues" evidence="1">
    <location>
        <begin position="7"/>
        <end position="66"/>
    </location>
</feature>